<reference evidence="2" key="1">
    <citation type="submission" date="2020-12" db="UniProtKB">
        <authorList>
            <consortium name="WormBaseParasite"/>
        </authorList>
    </citation>
    <scope>IDENTIFICATION</scope>
    <source>
        <strain evidence="2">MHco3</strain>
    </source>
</reference>
<sequence length="169" mass="19720">MSQDPKGVSATVTCKFFTLKENAEIRDKCYESDDVLEGGEQQFVNLEADKDTTIINRRGRALHFSMKLKQLHKGHEHHKEELTIHLSNSVLAHEWYEVLVAANEMEDLTRLEPLQELRNEVHLARTAPGKPRYPEMAETRSSYERNDVVEFMKRQGDTIVHYWARKKAR</sequence>
<organism evidence="1 2">
    <name type="scientific">Haemonchus contortus</name>
    <name type="common">Barber pole worm</name>
    <dbReference type="NCBI Taxonomy" id="6289"/>
    <lineage>
        <taxon>Eukaryota</taxon>
        <taxon>Metazoa</taxon>
        <taxon>Ecdysozoa</taxon>
        <taxon>Nematoda</taxon>
        <taxon>Chromadorea</taxon>
        <taxon>Rhabditida</taxon>
        <taxon>Rhabditina</taxon>
        <taxon>Rhabditomorpha</taxon>
        <taxon>Strongyloidea</taxon>
        <taxon>Trichostrongylidae</taxon>
        <taxon>Haemonchus</taxon>
    </lineage>
</organism>
<evidence type="ECO:0000313" key="1">
    <source>
        <dbReference type="Proteomes" id="UP000025227"/>
    </source>
</evidence>
<keyword evidence="1" id="KW-1185">Reference proteome</keyword>
<dbReference type="OrthoDB" id="5836917at2759"/>
<accession>A0A7I4Z1Q2</accession>
<evidence type="ECO:0000313" key="2">
    <source>
        <dbReference type="WBParaSite" id="HCON_00169860-00001"/>
    </source>
</evidence>
<dbReference type="AlphaFoldDB" id="A0A7I4Z1Q2"/>
<protein>
    <submittedName>
        <fullName evidence="2">CS domain-containing protein</fullName>
    </submittedName>
</protein>
<dbReference type="WBParaSite" id="HCON_00169860-00001">
    <property type="protein sequence ID" value="HCON_00169860-00001"/>
    <property type="gene ID" value="HCON_00169860"/>
</dbReference>
<proteinExistence type="predicted"/>
<name>A0A7I4Z1Q2_HAECO</name>
<dbReference type="Proteomes" id="UP000025227">
    <property type="component" value="Unplaced"/>
</dbReference>